<dbReference type="InterPro" id="IPR036637">
    <property type="entry name" value="Phosphohistidine_dom_sf"/>
</dbReference>
<dbReference type="UniPathway" id="UPA00138"/>
<comment type="pathway">
    <text evidence="3 15">Carbohydrate biosynthesis; gluconeogenesis.</text>
</comment>
<evidence type="ECO:0000259" key="17">
    <source>
        <dbReference type="Pfam" id="PF01326"/>
    </source>
</evidence>
<evidence type="ECO:0000313" key="20">
    <source>
        <dbReference type="Proteomes" id="UP000176544"/>
    </source>
</evidence>
<dbReference type="PIRSF" id="PIRSF000854">
    <property type="entry name" value="PEP_synthase"/>
    <property type="match status" value="1"/>
</dbReference>
<dbReference type="SUPFAM" id="SSF56059">
    <property type="entry name" value="Glutathione synthetase ATP-binding domain-like"/>
    <property type="match status" value="1"/>
</dbReference>
<keyword evidence="7 15" id="KW-0808">Transferase</keyword>
<reference evidence="19 20" key="1">
    <citation type="journal article" date="2016" name="Nat. Commun.">
        <title>Thousands of microbial genomes shed light on interconnected biogeochemical processes in an aquifer system.</title>
        <authorList>
            <person name="Anantharaman K."/>
            <person name="Brown C.T."/>
            <person name="Hug L.A."/>
            <person name="Sharon I."/>
            <person name="Castelle C.J."/>
            <person name="Probst A.J."/>
            <person name="Thomas B.C."/>
            <person name="Singh A."/>
            <person name="Wilkins M.J."/>
            <person name="Karaoz U."/>
            <person name="Brodie E.L."/>
            <person name="Williams K.H."/>
            <person name="Hubbard S.S."/>
            <person name="Banfield J.F."/>
        </authorList>
    </citation>
    <scope>NUCLEOTIDE SEQUENCE [LARGE SCALE GENOMIC DNA]</scope>
</reference>
<comment type="caution">
    <text evidence="19">The sequence shown here is derived from an EMBL/GenBank/DDBJ whole genome shotgun (WGS) entry which is preliminary data.</text>
</comment>
<feature type="domain" description="Pyruvate phosphate dikinase AMP/ATP-binding" evidence="17">
    <location>
        <begin position="21"/>
        <end position="349"/>
    </location>
</feature>
<dbReference type="InterPro" id="IPR000121">
    <property type="entry name" value="PEP_util_C"/>
</dbReference>
<dbReference type="Gene3D" id="3.30.1490.20">
    <property type="entry name" value="ATP-grasp fold, A domain"/>
    <property type="match status" value="1"/>
</dbReference>
<comment type="catalytic activity">
    <reaction evidence="14 15">
        <text>pyruvate + ATP + H2O = phosphoenolpyruvate + AMP + phosphate + 2 H(+)</text>
        <dbReference type="Rhea" id="RHEA:11364"/>
        <dbReference type="ChEBI" id="CHEBI:15361"/>
        <dbReference type="ChEBI" id="CHEBI:15377"/>
        <dbReference type="ChEBI" id="CHEBI:15378"/>
        <dbReference type="ChEBI" id="CHEBI:30616"/>
        <dbReference type="ChEBI" id="CHEBI:43474"/>
        <dbReference type="ChEBI" id="CHEBI:58702"/>
        <dbReference type="ChEBI" id="CHEBI:456215"/>
        <dbReference type="EC" id="2.7.9.2"/>
    </reaction>
</comment>
<evidence type="ECO:0000256" key="9">
    <source>
        <dbReference type="ARBA" id="ARBA00022741"/>
    </source>
</evidence>
<dbReference type="GO" id="GO:0006094">
    <property type="term" value="P:gluconeogenesis"/>
    <property type="evidence" value="ECO:0007669"/>
    <property type="project" value="UniProtKB-UniPathway"/>
</dbReference>
<evidence type="ECO:0000256" key="15">
    <source>
        <dbReference type="PIRNR" id="PIRNR000854"/>
    </source>
</evidence>
<evidence type="ECO:0000259" key="16">
    <source>
        <dbReference type="Pfam" id="PF00391"/>
    </source>
</evidence>
<dbReference type="PANTHER" id="PTHR43030:SF1">
    <property type="entry name" value="PHOSPHOENOLPYRUVATE SYNTHASE"/>
    <property type="match status" value="1"/>
</dbReference>
<dbReference type="PANTHER" id="PTHR43030">
    <property type="entry name" value="PHOSPHOENOLPYRUVATE SYNTHASE"/>
    <property type="match status" value="1"/>
</dbReference>
<keyword evidence="19" id="KW-0670">Pyruvate</keyword>
<gene>
    <name evidence="19" type="ORF">A3I33_02565</name>
</gene>
<evidence type="ECO:0000313" key="19">
    <source>
        <dbReference type="EMBL" id="OGY60453.1"/>
    </source>
</evidence>
<dbReference type="InterPro" id="IPR023151">
    <property type="entry name" value="PEP_util_CS"/>
</dbReference>
<dbReference type="SUPFAM" id="SSF52009">
    <property type="entry name" value="Phosphohistidine domain"/>
    <property type="match status" value="1"/>
</dbReference>
<dbReference type="EMBL" id="MHJA01000032">
    <property type="protein sequence ID" value="OGY60453.1"/>
    <property type="molecule type" value="Genomic_DNA"/>
</dbReference>
<proteinExistence type="inferred from homology"/>
<evidence type="ECO:0000256" key="6">
    <source>
        <dbReference type="ARBA" id="ARBA00021623"/>
    </source>
</evidence>
<evidence type="ECO:0000256" key="11">
    <source>
        <dbReference type="ARBA" id="ARBA00022840"/>
    </source>
</evidence>
<accession>A0A1G1Z738</accession>
<dbReference type="GO" id="GO:0046872">
    <property type="term" value="F:metal ion binding"/>
    <property type="evidence" value="ECO:0007669"/>
    <property type="project" value="UniProtKB-KW"/>
</dbReference>
<evidence type="ECO:0000256" key="3">
    <source>
        <dbReference type="ARBA" id="ARBA00004742"/>
    </source>
</evidence>
<evidence type="ECO:0000256" key="2">
    <source>
        <dbReference type="ARBA" id="ARBA00002988"/>
    </source>
</evidence>
<keyword evidence="9 15" id="KW-0547">Nucleotide-binding</keyword>
<dbReference type="NCBIfam" id="NF005057">
    <property type="entry name" value="PRK06464.1"/>
    <property type="match status" value="1"/>
</dbReference>
<dbReference type="GO" id="GO:0005524">
    <property type="term" value="F:ATP binding"/>
    <property type="evidence" value="ECO:0007669"/>
    <property type="project" value="UniProtKB-KW"/>
</dbReference>
<evidence type="ECO:0000256" key="10">
    <source>
        <dbReference type="ARBA" id="ARBA00022777"/>
    </source>
</evidence>
<evidence type="ECO:0000256" key="12">
    <source>
        <dbReference type="ARBA" id="ARBA00022842"/>
    </source>
</evidence>
<dbReference type="InterPro" id="IPR002192">
    <property type="entry name" value="PPDK_AMP/ATP-bd"/>
</dbReference>
<dbReference type="Pfam" id="PF02896">
    <property type="entry name" value="PEP-utilizers_C"/>
    <property type="match status" value="1"/>
</dbReference>
<keyword evidence="12 15" id="KW-0460">Magnesium</keyword>
<dbReference type="Gene3D" id="3.30.470.20">
    <property type="entry name" value="ATP-grasp fold, B domain"/>
    <property type="match status" value="1"/>
</dbReference>
<evidence type="ECO:0000256" key="1">
    <source>
        <dbReference type="ARBA" id="ARBA00001946"/>
    </source>
</evidence>
<dbReference type="GO" id="GO:0008986">
    <property type="term" value="F:pyruvate, water dikinase activity"/>
    <property type="evidence" value="ECO:0007669"/>
    <property type="project" value="UniProtKB-EC"/>
</dbReference>
<comment type="function">
    <text evidence="2 15">Catalyzes the phosphorylation of pyruvate to phosphoenolpyruvate.</text>
</comment>
<dbReference type="Gene3D" id="3.50.30.10">
    <property type="entry name" value="Phosphohistidine domain"/>
    <property type="match status" value="1"/>
</dbReference>
<dbReference type="EC" id="2.7.9.2" evidence="5 15"/>
<evidence type="ECO:0000256" key="5">
    <source>
        <dbReference type="ARBA" id="ARBA00011996"/>
    </source>
</evidence>
<dbReference type="InterPro" id="IPR008279">
    <property type="entry name" value="PEP-util_enz_mobile_dom"/>
</dbReference>
<feature type="domain" description="PEP-utilising enzyme mobile" evidence="16">
    <location>
        <begin position="391"/>
        <end position="461"/>
    </location>
</feature>
<evidence type="ECO:0000256" key="14">
    <source>
        <dbReference type="ARBA" id="ARBA00047700"/>
    </source>
</evidence>
<dbReference type="AlphaFoldDB" id="A0A1G1Z738"/>
<dbReference type="InterPro" id="IPR015813">
    <property type="entry name" value="Pyrv/PenolPyrv_kinase-like_dom"/>
</dbReference>
<keyword evidence="8 15" id="KW-0479">Metal-binding</keyword>
<evidence type="ECO:0000256" key="8">
    <source>
        <dbReference type="ARBA" id="ARBA00022723"/>
    </source>
</evidence>
<feature type="domain" description="PEP-utilising enzyme C-terminal" evidence="18">
    <location>
        <begin position="484"/>
        <end position="799"/>
    </location>
</feature>
<evidence type="ECO:0000259" key="18">
    <source>
        <dbReference type="Pfam" id="PF02896"/>
    </source>
</evidence>
<dbReference type="Proteomes" id="UP000176544">
    <property type="component" value="Unassembled WGS sequence"/>
</dbReference>
<name>A0A1G1Z738_9BACT</name>
<dbReference type="InterPro" id="IPR013815">
    <property type="entry name" value="ATP_grasp_subdomain_1"/>
</dbReference>
<dbReference type="InterPro" id="IPR040442">
    <property type="entry name" value="Pyrv_kinase-like_dom_sf"/>
</dbReference>
<dbReference type="SUPFAM" id="SSF51621">
    <property type="entry name" value="Phosphoenolpyruvate/pyruvate domain"/>
    <property type="match status" value="1"/>
</dbReference>
<protein>
    <recommendedName>
        <fullName evidence="6 15">Phosphoenolpyruvate synthase</fullName>
        <shortName evidence="15">PEP synthase</shortName>
        <ecNumber evidence="5 15">2.7.9.2</ecNumber>
    </recommendedName>
    <alternativeName>
        <fullName evidence="13 15">Pyruvate, water dikinase</fullName>
    </alternativeName>
</protein>
<evidence type="ECO:0000256" key="4">
    <source>
        <dbReference type="ARBA" id="ARBA00007837"/>
    </source>
</evidence>
<organism evidence="19 20">
    <name type="scientific">Candidatus Colwellbacteria bacterium RIFCSPLOWO2_02_FULL_45_11</name>
    <dbReference type="NCBI Taxonomy" id="1797692"/>
    <lineage>
        <taxon>Bacteria</taxon>
        <taxon>Candidatus Colwelliibacteriota</taxon>
    </lineage>
</organism>
<evidence type="ECO:0000256" key="7">
    <source>
        <dbReference type="ARBA" id="ARBA00022679"/>
    </source>
</evidence>
<comment type="similarity">
    <text evidence="4 15">Belongs to the PEP-utilizing enzyme family.</text>
</comment>
<dbReference type="InterPro" id="IPR018274">
    <property type="entry name" value="PEP_util_AS"/>
</dbReference>
<dbReference type="Pfam" id="PF01326">
    <property type="entry name" value="PPDK_N"/>
    <property type="match status" value="1"/>
</dbReference>
<dbReference type="Pfam" id="PF00391">
    <property type="entry name" value="PEP-utilizers"/>
    <property type="match status" value="1"/>
</dbReference>
<dbReference type="FunFam" id="3.30.1490.20:FF:000010">
    <property type="entry name" value="Phosphoenolpyruvate synthase"/>
    <property type="match status" value="1"/>
</dbReference>
<evidence type="ECO:0000256" key="13">
    <source>
        <dbReference type="ARBA" id="ARBA00033470"/>
    </source>
</evidence>
<dbReference type="NCBIfam" id="TIGR01418">
    <property type="entry name" value="PEP_synth"/>
    <property type="match status" value="1"/>
</dbReference>
<dbReference type="InterPro" id="IPR006319">
    <property type="entry name" value="PEP_synth"/>
</dbReference>
<dbReference type="FunFam" id="3.30.470.20:FF:000017">
    <property type="entry name" value="Phosphoenolpyruvate synthase"/>
    <property type="match status" value="1"/>
</dbReference>
<sequence>MTKRNKALILWFKNIGIKDVPIVGGKNAALGEMYRSLMRAGVNIPNGFAVTAHAYRYFLKDSGIGEEIEKMLKGLDTHNIPDLQKRGRAVRNLILESNMPEDLIAEITKAYAKLGKFYRKTNLGVAVRSSATAEDLPGASFAGQQETYLNVMGRDEVVRAVRKAIASLFTNRAISYRVDKGFSHTDIALSVGVQKMVRSDKASSGVAFTIDTETGFDKVVVINSSYGLGEMIVQGGVIPDEFVVFKPMLGKDFNPIISRNVGLKAEKIIYSEKGTKQARVKEADRAKMSLSDKEVIKLAEWCVKVEKHFSGKRGKYQPMDIEWAKDGETNELFIVQARPETVQSSKDPNSYSEYRLNKQAKPFLGGIAVGTKIASGKARIIKDPRKITEFRKGEILVTDITDPDWEPIMKISSAIITDQGGRTSHAAIVSRELGIPCIVGTGRATSIIKTGETVTVDCSSGDTGAVYRGEVPFRVSEHHLDKMPRTKTKIMVNIGSPEEAFKNHYLPVKGVGLGRLEFIIASHVRIHPNALIDYKTLKKKTGDAKAKRIVDEIDELTAGHSDKKEFYVDKLTEGVAKIAAAFWPNDVIIRFSDFKTNEYSELIGGELYEPLEKNPMIGWRGASRYYDGDFREAFGLECRAIHKVRNEIGLKNVIPMIPFCRTSEEGQKVVETMKRHGLDRKKDRALKIYVMCEIPSNVVSANAFLDVFDGMSIGSNDLTQLVMGMDRDSAIISGIANENNPAVKKMIEDVIKICRKRRKYIGICGQAPSDFPEFSDFLVKNKIDSISLNPDSVIKIIPRVYKSERKISRIIRR</sequence>
<keyword evidence="10 15" id="KW-0418">Kinase</keyword>
<dbReference type="STRING" id="1797692.A3I33_02565"/>
<dbReference type="Gene3D" id="3.20.20.60">
    <property type="entry name" value="Phosphoenolpyruvate-binding domains"/>
    <property type="match status" value="1"/>
</dbReference>
<dbReference type="PROSITE" id="PS00742">
    <property type="entry name" value="PEP_ENZYMES_2"/>
    <property type="match status" value="1"/>
</dbReference>
<comment type="cofactor">
    <cofactor evidence="1 15">
        <name>Mg(2+)</name>
        <dbReference type="ChEBI" id="CHEBI:18420"/>
    </cofactor>
</comment>
<keyword evidence="11 15" id="KW-0067">ATP-binding</keyword>
<dbReference type="PROSITE" id="PS00370">
    <property type="entry name" value="PEP_ENZYMES_PHOS_SITE"/>
    <property type="match status" value="1"/>
</dbReference>